<keyword evidence="3" id="KW-1185">Reference proteome</keyword>
<feature type="compositionally biased region" description="Polar residues" evidence="1">
    <location>
        <begin position="114"/>
        <end position="126"/>
    </location>
</feature>
<dbReference type="RefSeq" id="WP_377344983.1">
    <property type="nucleotide sequence ID" value="NZ_JBHLTP010000003.1"/>
</dbReference>
<evidence type="ECO:0000313" key="3">
    <source>
        <dbReference type="Proteomes" id="UP001589836"/>
    </source>
</evidence>
<organism evidence="2 3">
    <name type="scientific">Pontibacillus salicampi</name>
    <dbReference type="NCBI Taxonomy" id="1449801"/>
    <lineage>
        <taxon>Bacteria</taxon>
        <taxon>Bacillati</taxon>
        <taxon>Bacillota</taxon>
        <taxon>Bacilli</taxon>
        <taxon>Bacillales</taxon>
        <taxon>Bacillaceae</taxon>
        <taxon>Pontibacillus</taxon>
    </lineage>
</organism>
<protein>
    <recommendedName>
        <fullName evidence="4">Pilus assembly protein PilO</fullName>
    </recommendedName>
</protein>
<gene>
    <name evidence="2" type="ORF">ACFFGV_02460</name>
</gene>
<feature type="region of interest" description="Disordered" evidence="1">
    <location>
        <begin position="114"/>
        <end position="145"/>
    </location>
</feature>
<dbReference type="InterPro" id="IPR014717">
    <property type="entry name" value="Transl_elong_EF1B/ribsomal_bS6"/>
</dbReference>
<evidence type="ECO:0000256" key="1">
    <source>
        <dbReference type="SAM" id="MobiDB-lite"/>
    </source>
</evidence>
<comment type="caution">
    <text evidence="2">The sequence shown here is derived from an EMBL/GenBank/DDBJ whole genome shotgun (WGS) entry which is preliminary data.</text>
</comment>
<reference evidence="2 3" key="1">
    <citation type="submission" date="2024-09" db="EMBL/GenBank/DDBJ databases">
        <authorList>
            <person name="Sun Q."/>
            <person name="Mori K."/>
        </authorList>
    </citation>
    <scope>NUCLEOTIDE SEQUENCE [LARGE SCALE GENOMIC DNA]</scope>
    <source>
        <strain evidence="2 3">NCAIM B.02529</strain>
    </source>
</reference>
<evidence type="ECO:0000313" key="2">
    <source>
        <dbReference type="EMBL" id="MFC0522452.1"/>
    </source>
</evidence>
<sequence>MKIEWSRAYIMWSIVLLLGVLALYLLADRLYIHPVREDLAVVKDSLETEETILTTLQKKKTTSVESFNEESSRDIQRKLPVEPVIDQFFIALERSEIASNSLVTSFKQEGSNEINISKSNQEQTSLEKGTSVEEKEEEMTSKEASEENIVGVNQMNVQLSVQSPNFSQLVQFLQELKSLPRMVDITSVSFNDTSAGEEKEQAINTSNNLLQYEVAVSIFYDSSNAILVDELPQYHYGSPSFKDNPLIGASSDSQ</sequence>
<accession>A0ABV6LJF3</accession>
<proteinExistence type="predicted"/>
<evidence type="ECO:0008006" key="4">
    <source>
        <dbReference type="Google" id="ProtNLM"/>
    </source>
</evidence>
<name>A0ABV6LJF3_9BACI</name>
<feature type="compositionally biased region" description="Basic and acidic residues" evidence="1">
    <location>
        <begin position="130"/>
        <end position="145"/>
    </location>
</feature>
<dbReference type="EMBL" id="JBHLTP010000003">
    <property type="protein sequence ID" value="MFC0522452.1"/>
    <property type="molecule type" value="Genomic_DNA"/>
</dbReference>
<dbReference type="Proteomes" id="UP001589836">
    <property type="component" value="Unassembled WGS sequence"/>
</dbReference>
<dbReference type="Gene3D" id="3.30.70.60">
    <property type="match status" value="1"/>
</dbReference>